<dbReference type="InterPro" id="IPR046342">
    <property type="entry name" value="CBS_dom_sf"/>
</dbReference>
<dbReference type="Gene3D" id="3.10.580.10">
    <property type="entry name" value="CBS-domain"/>
    <property type="match status" value="1"/>
</dbReference>
<evidence type="ECO:0000256" key="7">
    <source>
        <dbReference type="ARBA" id="ARBA00023136"/>
    </source>
</evidence>
<dbReference type="Gene3D" id="1.25.60.10">
    <property type="entry name" value="MgtE N-terminal domain-like"/>
    <property type="match status" value="1"/>
</dbReference>
<dbReference type="Proteomes" id="UP000243661">
    <property type="component" value="Unassembled WGS sequence"/>
</dbReference>
<comment type="function">
    <text evidence="9">Acts as a magnesium transporter.</text>
</comment>
<dbReference type="CDD" id="cd04606">
    <property type="entry name" value="CBS_pair_Mg_transporter"/>
    <property type="match status" value="1"/>
</dbReference>
<dbReference type="Gene3D" id="1.10.357.20">
    <property type="entry name" value="SLC41 divalent cation transporters, integral membrane domain"/>
    <property type="match status" value="1"/>
</dbReference>
<dbReference type="GO" id="GO:0005886">
    <property type="term" value="C:plasma membrane"/>
    <property type="evidence" value="ECO:0007669"/>
    <property type="project" value="UniProtKB-SubCell"/>
</dbReference>
<dbReference type="InterPro" id="IPR006669">
    <property type="entry name" value="MgtE_transporter"/>
</dbReference>
<reference evidence="11 12" key="1">
    <citation type="submission" date="2016-08" db="EMBL/GenBank/DDBJ databases">
        <authorList>
            <person name="Seilhamer J.J."/>
        </authorList>
    </citation>
    <scope>NUCLEOTIDE SEQUENCE [LARGE SCALE GENOMIC DNA]</scope>
    <source>
        <strain evidence="11 12">ANC 4874</strain>
    </source>
</reference>
<dbReference type="Pfam" id="PF00571">
    <property type="entry name" value="CBS"/>
    <property type="match status" value="2"/>
</dbReference>
<dbReference type="InterPro" id="IPR036739">
    <property type="entry name" value="SLC41_membr_dom_sf"/>
</dbReference>
<feature type="domain" description="CBS" evidence="10">
    <location>
        <begin position="202"/>
        <end position="258"/>
    </location>
</feature>
<evidence type="ECO:0000256" key="4">
    <source>
        <dbReference type="ARBA" id="ARBA00022692"/>
    </source>
</evidence>
<proteinExistence type="inferred from homology"/>
<dbReference type="NCBIfam" id="TIGR00400">
    <property type="entry name" value="mgtE"/>
    <property type="match status" value="1"/>
</dbReference>
<keyword evidence="5 9" id="KW-0460">Magnesium</keyword>
<dbReference type="InterPro" id="IPR038076">
    <property type="entry name" value="MgtE_N_sf"/>
</dbReference>
<keyword evidence="6 9" id="KW-1133">Transmembrane helix</keyword>
<dbReference type="AlphaFoldDB" id="A0A1C4GR77"/>
<keyword evidence="7 9" id="KW-0472">Membrane</keyword>
<evidence type="ECO:0000313" key="11">
    <source>
        <dbReference type="EMBL" id="SCC70728.1"/>
    </source>
</evidence>
<dbReference type="PANTHER" id="PTHR43773:SF1">
    <property type="entry name" value="MAGNESIUM TRANSPORTER MGTE"/>
    <property type="match status" value="1"/>
</dbReference>
<dbReference type="SUPFAM" id="SSF54631">
    <property type="entry name" value="CBS-domain pair"/>
    <property type="match status" value="1"/>
</dbReference>
<feature type="transmembrane region" description="Helical" evidence="9">
    <location>
        <begin position="310"/>
        <end position="331"/>
    </location>
</feature>
<comment type="subcellular location">
    <subcellularLocation>
        <location evidence="9">Cell membrane</location>
        <topology evidence="9">Multi-pass membrane protein</topology>
    </subcellularLocation>
    <subcellularLocation>
        <location evidence="1">Membrane</location>
        <topology evidence="1">Multi-pass membrane protein</topology>
    </subcellularLocation>
</comment>
<dbReference type="InterPro" id="IPR006667">
    <property type="entry name" value="SLC41_membr_dom"/>
</dbReference>
<keyword evidence="8" id="KW-0129">CBS domain</keyword>
<comment type="similarity">
    <text evidence="2 9">Belongs to the SLC41A transporter family.</text>
</comment>
<dbReference type="OrthoDB" id="9790355at2"/>
<organism evidence="11 12">
    <name type="scientific">Acinetobacter albensis</name>
    <dbReference type="NCBI Taxonomy" id="1673609"/>
    <lineage>
        <taxon>Bacteria</taxon>
        <taxon>Pseudomonadati</taxon>
        <taxon>Pseudomonadota</taxon>
        <taxon>Gammaproteobacteria</taxon>
        <taxon>Moraxellales</taxon>
        <taxon>Moraxellaceae</taxon>
        <taxon>Acinetobacter</taxon>
    </lineage>
</organism>
<dbReference type="EMBL" id="FMBK01000001">
    <property type="protein sequence ID" value="SCC70728.1"/>
    <property type="molecule type" value="Genomic_DNA"/>
</dbReference>
<dbReference type="GO" id="GO:0046872">
    <property type="term" value="F:metal ion binding"/>
    <property type="evidence" value="ECO:0007669"/>
    <property type="project" value="UniProtKB-KW"/>
</dbReference>
<evidence type="ECO:0000256" key="5">
    <source>
        <dbReference type="ARBA" id="ARBA00022842"/>
    </source>
</evidence>
<keyword evidence="4 9" id="KW-0812">Transmembrane</keyword>
<feature type="transmembrane region" description="Helical" evidence="9">
    <location>
        <begin position="361"/>
        <end position="381"/>
    </location>
</feature>
<dbReference type="PANTHER" id="PTHR43773">
    <property type="entry name" value="MAGNESIUM TRANSPORTER MGTE"/>
    <property type="match status" value="1"/>
</dbReference>
<evidence type="ECO:0000256" key="3">
    <source>
        <dbReference type="ARBA" id="ARBA00022448"/>
    </source>
</evidence>
<protein>
    <recommendedName>
        <fullName evidence="9">Magnesium transporter MgtE</fullName>
    </recommendedName>
</protein>
<dbReference type="Pfam" id="PF03448">
    <property type="entry name" value="MgtE_N"/>
    <property type="match status" value="1"/>
</dbReference>
<evidence type="ECO:0000256" key="8">
    <source>
        <dbReference type="PROSITE-ProRule" id="PRU00703"/>
    </source>
</evidence>
<gene>
    <name evidence="11" type="ORF">GA0116959_10161</name>
</gene>
<feature type="domain" description="CBS" evidence="10">
    <location>
        <begin position="138"/>
        <end position="201"/>
    </location>
</feature>
<evidence type="ECO:0000259" key="10">
    <source>
        <dbReference type="PROSITE" id="PS51371"/>
    </source>
</evidence>
<evidence type="ECO:0000313" key="12">
    <source>
        <dbReference type="Proteomes" id="UP000243661"/>
    </source>
</evidence>
<feature type="transmembrane region" description="Helical" evidence="9">
    <location>
        <begin position="425"/>
        <end position="448"/>
    </location>
</feature>
<keyword evidence="3 9" id="KW-0813">Transport</keyword>
<comment type="subunit">
    <text evidence="9">Homodimer.</text>
</comment>
<dbReference type="InterPro" id="IPR000644">
    <property type="entry name" value="CBS_dom"/>
</dbReference>
<dbReference type="Pfam" id="PF01769">
    <property type="entry name" value="MgtE"/>
    <property type="match status" value="1"/>
</dbReference>
<accession>A0A1C4GR77</accession>
<keyword evidence="9" id="KW-0479">Metal-binding</keyword>
<dbReference type="SMART" id="SM00116">
    <property type="entry name" value="CBS"/>
    <property type="match status" value="2"/>
</dbReference>
<evidence type="ECO:0000256" key="2">
    <source>
        <dbReference type="ARBA" id="ARBA00009749"/>
    </source>
</evidence>
<dbReference type="RefSeq" id="WP_092717086.1">
    <property type="nucleotide sequence ID" value="NZ_FMBK01000001.1"/>
</dbReference>
<evidence type="ECO:0000256" key="1">
    <source>
        <dbReference type="ARBA" id="ARBA00004141"/>
    </source>
</evidence>
<dbReference type="SUPFAM" id="SSF161093">
    <property type="entry name" value="MgtE membrane domain-like"/>
    <property type="match status" value="1"/>
</dbReference>
<feature type="transmembrane region" description="Helical" evidence="9">
    <location>
        <begin position="387"/>
        <end position="413"/>
    </location>
</feature>
<evidence type="ECO:0000256" key="6">
    <source>
        <dbReference type="ARBA" id="ARBA00022989"/>
    </source>
</evidence>
<evidence type="ECO:0000256" key="9">
    <source>
        <dbReference type="RuleBase" id="RU362011"/>
    </source>
</evidence>
<sequence>MRNHNFIDLLHASIQSSMQDQDIQQALQTIQTFKAADIADLLTQLPIESSQILLVNLPARAYVFSYLKPDQQIKLAKVIPWATLAEIIGEMPSDKRVDIFKQLNSEQQNILLPALAQAKREDIRQLASYVEGTAGAIMSSEYATLKPNMTVLEAIKMLRLEAPDTETIYLAYVLDAARKLLGVISLKELILAQEQDCIQDLMTTDLIFSTVDTHQDEVVKKIARYDLLALPIVDEQGFMVGIVTHDDAMDVANDEATEDFLKASAVETSRKLSLKTAPIILLYQKRVFWLVILVFGSLLSGIGISHFEDIIAANIVLVFFLPLLVGSGGNAGSQSATLMVRALATGDVQVKDWFYLLGRESLVALCLGGTMAFAVSILGYVRGDSMIATVLALSMLGIVLLGCLIGMSLPFILNHLKLDPASASAPLVTSICDATGVVVYLFIASQLLTGVSG</sequence>
<dbReference type="GO" id="GO:0015095">
    <property type="term" value="F:magnesium ion transmembrane transporter activity"/>
    <property type="evidence" value="ECO:0007669"/>
    <property type="project" value="UniProtKB-UniRule"/>
</dbReference>
<feature type="transmembrane region" description="Helical" evidence="9">
    <location>
        <begin position="287"/>
        <end position="304"/>
    </location>
</feature>
<dbReference type="InterPro" id="IPR006668">
    <property type="entry name" value="Mg_transptr_MgtE_intracell_dom"/>
</dbReference>
<dbReference type="PROSITE" id="PS51371">
    <property type="entry name" value="CBS"/>
    <property type="match status" value="2"/>
</dbReference>
<keyword evidence="9" id="KW-1003">Cell membrane</keyword>
<name>A0A1C4GR77_9GAMM</name>
<dbReference type="SMART" id="SM00924">
    <property type="entry name" value="MgtE_N"/>
    <property type="match status" value="1"/>
</dbReference>
<dbReference type="SUPFAM" id="SSF158791">
    <property type="entry name" value="MgtE N-terminal domain-like"/>
    <property type="match status" value="1"/>
</dbReference>